<feature type="transmembrane region" description="Helical" evidence="7">
    <location>
        <begin position="94"/>
        <end position="116"/>
    </location>
</feature>
<keyword evidence="3 7" id="KW-0812">Transmembrane</keyword>
<accession>A0A5B8Y8P0</accession>
<evidence type="ECO:0000259" key="8">
    <source>
        <dbReference type="Pfam" id="PF01694"/>
    </source>
</evidence>
<evidence type="ECO:0000256" key="7">
    <source>
        <dbReference type="SAM" id="Phobius"/>
    </source>
</evidence>
<reference evidence="9 10" key="1">
    <citation type="submission" date="2019-06" db="EMBL/GenBank/DDBJ databases">
        <title>Persicimonas caeni gen. nov., sp. nov., a predatory bacterium isolated from solar saltern.</title>
        <authorList>
            <person name="Wang S."/>
        </authorList>
    </citation>
    <scope>NUCLEOTIDE SEQUENCE [LARGE SCALE GENOMIC DNA]</scope>
    <source>
        <strain evidence="9 10">YN101</strain>
    </source>
</reference>
<dbReference type="InterPro" id="IPR022764">
    <property type="entry name" value="Peptidase_S54_rhomboid_dom"/>
</dbReference>
<comment type="similarity">
    <text evidence="2">Belongs to the peptidase S54 family.</text>
</comment>
<dbReference type="RefSeq" id="WP_141198908.1">
    <property type="nucleotide sequence ID" value="NZ_CP041186.1"/>
</dbReference>
<dbReference type="GO" id="GO:0016020">
    <property type="term" value="C:membrane"/>
    <property type="evidence" value="ECO:0007669"/>
    <property type="project" value="UniProtKB-SubCell"/>
</dbReference>
<dbReference type="GO" id="GO:0006508">
    <property type="term" value="P:proteolysis"/>
    <property type="evidence" value="ECO:0007669"/>
    <property type="project" value="UniProtKB-KW"/>
</dbReference>
<evidence type="ECO:0000256" key="1">
    <source>
        <dbReference type="ARBA" id="ARBA00004141"/>
    </source>
</evidence>
<evidence type="ECO:0000256" key="4">
    <source>
        <dbReference type="ARBA" id="ARBA00022801"/>
    </source>
</evidence>
<dbReference type="OrthoDB" id="9813074at2"/>
<evidence type="ECO:0000256" key="3">
    <source>
        <dbReference type="ARBA" id="ARBA00022692"/>
    </source>
</evidence>
<dbReference type="InterPro" id="IPR035952">
    <property type="entry name" value="Rhomboid-like_sf"/>
</dbReference>
<dbReference type="GO" id="GO:0004252">
    <property type="term" value="F:serine-type endopeptidase activity"/>
    <property type="evidence" value="ECO:0007669"/>
    <property type="project" value="InterPro"/>
</dbReference>
<feature type="transmembrane region" description="Helical" evidence="7">
    <location>
        <begin position="178"/>
        <end position="196"/>
    </location>
</feature>
<feature type="transmembrane region" description="Helical" evidence="7">
    <location>
        <begin position="122"/>
        <end position="141"/>
    </location>
</feature>
<dbReference type="Proteomes" id="UP000315995">
    <property type="component" value="Chromosome"/>
</dbReference>
<comment type="subcellular location">
    <subcellularLocation>
        <location evidence="1">Membrane</location>
        <topology evidence="1">Multi-pass membrane protein</topology>
    </subcellularLocation>
</comment>
<dbReference type="EMBL" id="CP041186">
    <property type="protein sequence ID" value="QDG52436.1"/>
    <property type="molecule type" value="Genomic_DNA"/>
</dbReference>
<keyword evidence="6 7" id="KW-0472">Membrane</keyword>
<evidence type="ECO:0000256" key="2">
    <source>
        <dbReference type="ARBA" id="ARBA00009045"/>
    </source>
</evidence>
<dbReference type="Pfam" id="PF01694">
    <property type="entry name" value="Rhomboid"/>
    <property type="match status" value="1"/>
</dbReference>
<dbReference type="PANTHER" id="PTHR43731">
    <property type="entry name" value="RHOMBOID PROTEASE"/>
    <property type="match status" value="1"/>
</dbReference>
<accession>A0A4Y6PVT1</accession>
<feature type="domain" description="Peptidase S54 rhomboid" evidence="8">
    <location>
        <begin position="54"/>
        <end position="193"/>
    </location>
</feature>
<feature type="transmembrane region" description="Helical" evidence="7">
    <location>
        <begin position="16"/>
        <end position="34"/>
    </location>
</feature>
<feature type="transmembrane region" description="Helical" evidence="7">
    <location>
        <begin position="148"/>
        <end position="172"/>
    </location>
</feature>
<protein>
    <submittedName>
        <fullName evidence="9">Rhomboid family intramembrane serine protease</fullName>
    </submittedName>
</protein>
<dbReference type="PANTHER" id="PTHR43731:SF14">
    <property type="entry name" value="PRESENILIN-ASSOCIATED RHOMBOID-LIKE PROTEIN, MITOCHONDRIAL"/>
    <property type="match status" value="1"/>
</dbReference>
<organism evidence="9 10">
    <name type="scientific">Persicimonas caeni</name>
    <dbReference type="NCBI Taxonomy" id="2292766"/>
    <lineage>
        <taxon>Bacteria</taxon>
        <taxon>Deltaproteobacteria</taxon>
        <taxon>Bradymonadales</taxon>
        <taxon>Bradymonadaceae</taxon>
        <taxon>Persicimonas</taxon>
    </lineage>
</organism>
<name>A0A4Y6PVT1_PERCE</name>
<dbReference type="AlphaFoldDB" id="A0A4Y6PVT1"/>
<proteinExistence type="inferred from homology"/>
<evidence type="ECO:0000313" key="9">
    <source>
        <dbReference type="EMBL" id="QDG52436.1"/>
    </source>
</evidence>
<feature type="transmembrane region" description="Helical" evidence="7">
    <location>
        <begin position="54"/>
        <end position="82"/>
    </location>
</feature>
<dbReference type="SUPFAM" id="SSF144091">
    <property type="entry name" value="Rhomboid-like"/>
    <property type="match status" value="1"/>
</dbReference>
<evidence type="ECO:0000256" key="6">
    <source>
        <dbReference type="ARBA" id="ARBA00023136"/>
    </source>
</evidence>
<evidence type="ECO:0000256" key="5">
    <source>
        <dbReference type="ARBA" id="ARBA00022989"/>
    </source>
</evidence>
<keyword evidence="9" id="KW-0645">Protease</keyword>
<dbReference type="InterPro" id="IPR050925">
    <property type="entry name" value="Rhomboid_protease_S54"/>
</dbReference>
<evidence type="ECO:0000313" key="10">
    <source>
        <dbReference type="Proteomes" id="UP000315995"/>
    </source>
</evidence>
<gene>
    <name evidence="9" type="ORF">FIV42_17335</name>
</gene>
<dbReference type="Gene3D" id="1.20.1540.10">
    <property type="entry name" value="Rhomboid-like"/>
    <property type="match status" value="1"/>
</dbReference>
<keyword evidence="10" id="KW-1185">Reference proteome</keyword>
<keyword evidence="5 7" id="KW-1133">Transmembrane helix</keyword>
<sequence>MQYQVAWPPFTKNIKISIFGLVALFLVTVFVPAFNDVARQYLWTSKVHVFDWGYVWTIITYAFFHADFNHILFNSFALWMFGGYLDEMWSTKKFWTVSLLSALGGGIAVVLSQLVFGTVAPTLGYSGAVMGLVAAYCWYNWDRSLNFFFLPMTGKTLLLFFVVLDIFFVVFAREPISIAGHLGGMVTGLLLATDYWRPRRIKQWWRRRSMKKKFREATREVDRKRNGKWVN</sequence>
<keyword evidence="4" id="KW-0378">Hydrolase</keyword>